<dbReference type="Proteomes" id="UP000283569">
    <property type="component" value="Unassembled WGS sequence"/>
</dbReference>
<proteinExistence type="predicted"/>
<dbReference type="Pfam" id="PF10087">
    <property type="entry name" value="DUF2325"/>
    <property type="match status" value="1"/>
</dbReference>
<sequence length="277" mass="30111">MRPAPVGPSLPRAPTARREPPAVAGAWRPRPPPCDPSGGPGPEGRGRHRGVPVHVLHERRFGAAGSESMIERKESAVPPSGWEYGHRLREPGCDQRRCSELLSAQAREIERLSREAVKLRAAVIIRETALMWEREDRAALVQAAPGLPRRVTLARHVEALLARVQELMRERARWQRPQDGKGEGALAAAGMVSQDTFGDAGLAAEGGAAVLEASLRAADLVICQTGCLSHGAYWRVQDHCKRTGKACVMVERPQELRIVRIGKDGDGESRSGAVRVL</sequence>
<organism evidence="2 3">
    <name type="scientific">Gibberella intermedia</name>
    <name type="common">Bulb rot disease fungus</name>
    <name type="synonym">Fusarium proliferatum</name>
    <dbReference type="NCBI Taxonomy" id="948311"/>
    <lineage>
        <taxon>Eukaryota</taxon>
        <taxon>Fungi</taxon>
        <taxon>Dikarya</taxon>
        <taxon>Ascomycota</taxon>
        <taxon>Pezizomycotina</taxon>
        <taxon>Sordariomycetes</taxon>
        <taxon>Hypocreomycetidae</taxon>
        <taxon>Hypocreales</taxon>
        <taxon>Nectriaceae</taxon>
        <taxon>Fusarium</taxon>
        <taxon>Fusarium fujikuroi species complex</taxon>
    </lineage>
</organism>
<protein>
    <recommendedName>
        <fullName evidence="4">DUF2325 domain-containing protein</fullName>
    </recommendedName>
</protein>
<dbReference type="EMBL" id="MRDB01000118">
    <property type="protein sequence ID" value="RKL22731.1"/>
    <property type="molecule type" value="Genomic_DNA"/>
</dbReference>
<evidence type="ECO:0000313" key="2">
    <source>
        <dbReference type="EMBL" id="RKL22731.1"/>
    </source>
</evidence>
<evidence type="ECO:0000313" key="3">
    <source>
        <dbReference type="Proteomes" id="UP000283569"/>
    </source>
</evidence>
<evidence type="ECO:0000256" key="1">
    <source>
        <dbReference type="SAM" id="MobiDB-lite"/>
    </source>
</evidence>
<name>A0A420S0C7_GIBIN</name>
<dbReference type="AlphaFoldDB" id="A0A420S0C7"/>
<gene>
    <name evidence="2" type="ORF">BFJ72_g14659</name>
</gene>
<comment type="caution">
    <text evidence="2">The sequence shown here is derived from an EMBL/GenBank/DDBJ whole genome shotgun (WGS) entry which is preliminary data.</text>
</comment>
<accession>A0A420S0C7</accession>
<feature type="region of interest" description="Disordered" evidence="1">
    <location>
        <begin position="1"/>
        <end position="49"/>
    </location>
</feature>
<reference evidence="2 3" key="1">
    <citation type="journal article" date="2018" name="Sci. Rep.">
        <title>Characterisation of pathogen-specific regions and novel effector candidates in Fusarium oxysporum f. sp. cepae.</title>
        <authorList>
            <person name="Armitage A.D."/>
            <person name="Taylor A."/>
            <person name="Sobczyk M.K."/>
            <person name="Baxter L."/>
            <person name="Greenfield B.P."/>
            <person name="Bates H.J."/>
            <person name="Wilson F."/>
            <person name="Jackson A.C."/>
            <person name="Ott S."/>
            <person name="Harrison R.J."/>
            <person name="Clarkson J.P."/>
        </authorList>
    </citation>
    <scope>NUCLEOTIDE SEQUENCE [LARGE SCALE GENOMIC DNA]</scope>
    <source>
        <strain evidence="2 3">Fp_A8</strain>
    </source>
</reference>
<evidence type="ECO:0008006" key="4">
    <source>
        <dbReference type="Google" id="ProtNLM"/>
    </source>
</evidence>
<dbReference type="InterPro" id="IPR016772">
    <property type="entry name" value="UCP020408"/>
</dbReference>